<reference evidence="1 2" key="1">
    <citation type="submission" date="2020-07" db="EMBL/GenBank/DDBJ databases">
        <title>Genomic Encyclopedia of Type Strains, Phase IV (KMG-IV): sequencing the most valuable type-strain genomes for metagenomic binning, comparative biology and taxonomic classification.</title>
        <authorList>
            <person name="Goeker M."/>
        </authorList>
    </citation>
    <scope>NUCLEOTIDE SEQUENCE [LARGE SCALE GENOMIC DNA]</scope>
    <source>
        <strain evidence="1 2">DSM 23697</strain>
    </source>
</reference>
<dbReference type="EMBL" id="JACCCY010000001">
    <property type="protein sequence ID" value="NYI48139.1"/>
    <property type="molecule type" value="Genomic_DNA"/>
</dbReference>
<evidence type="ECO:0000313" key="1">
    <source>
        <dbReference type="EMBL" id="NYI48139.1"/>
    </source>
</evidence>
<dbReference type="Proteomes" id="UP000574332">
    <property type="component" value="Unassembled WGS sequence"/>
</dbReference>
<sequence>MKKALLLLLAHCKLKKQLTKMLQRLKFVPTTELYAECQTEILPVFSFKGIPYAAPPIGCSGTYRVGLAYTFNIQVIPYEAIKILRTSIYNHDKFYR</sequence>
<name>A0A8E1ZTH0_9PORP</name>
<accession>A0A8E1ZTH0</accession>
<keyword evidence="2" id="KW-1185">Reference proteome</keyword>
<organism evidence="1 2">
    <name type="scientific">Macellibacteroides fermentans</name>
    <dbReference type="NCBI Taxonomy" id="879969"/>
    <lineage>
        <taxon>Bacteria</taxon>
        <taxon>Pseudomonadati</taxon>
        <taxon>Bacteroidota</taxon>
        <taxon>Bacteroidia</taxon>
        <taxon>Bacteroidales</taxon>
        <taxon>Porphyromonadaceae</taxon>
        <taxon>Macellibacteroides</taxon>
    </lineage>
</organism>
<comment type="caution">
    <text evidence="1">The sequence shown here is derived from an EMBL/GenBank/DDBJ whole genome shotgun (WGS) entry which is preliminary data.</text>
</comment>
<proteinExistence type="predicted"/>
<dbReference type="RefSeq" id="WP_179398322.1">
    <property type="nucleotide sequence ID" value="NZ_JACCCY010000001.1"/>
</dbReference>
<protein>
    <submittedName>
        <fullName evidence="1">Uncharacterized protein</fullName>
    </submittedName>
</protein>
<evidence type="ECO:0000313" key="2">
    <source>
        <dbReference type="Proteomes" id="UP000574332"/>
    </source>
</evidence>
<dbReference type="AlphaFoldDB" id="A0A8E1ZTH0"/>
<gene>
    <name evidence="1" type="ORF">F5613_000184</name>
</gene>